<dbReference type="AlphaFoldDB" id="A0A1Q8Y9L5"/>
<gene>
    <name evidence="2" type="ORF">BLL52_4067</name>
</gene>
<dbReference type="RefSeq" id="WP_075588121.1">
    <property type="nucleotide sequence ID" value="NZ_MSYM01000019.1"/>
</dbReference>
<protein>
    <submittedName>
        <fullName evidence="2">Putative glyoxalase-like domain protein</fullName>
    </submittedName>
</protein>
<organism evidence="2 3">
    <name type="scientific">Rhodoferax antarcticus ANT.BR</name>
    <dbReference type="NCBI Taxonomy" id="1111071"/>
    <lineage>
        <taxon>Bacteria</taxon>
        <taxon>Pseudomonadati</taxon>
        <taxon>Pseudomonadota</taxon>
        <taxon>Betaproteobacteria</taxon>
        <taxon>Burkholderiales</taxon>
        <taxon>Comamonadaceae</taxon>
        <taxon>Rhodoferax</taxon>
    </lineage>
</organism>
<reference evidence="2 3" key="1">
    <citation type="submission" date="2017-01" db="EMBL/GenBank/DDBJ databases">
        <title>Genome sequence of Rhodoferax antarcticus ANT.BR, a psychrophilic purple nonsulfur bacterium from an Antarctic microbial mat.</title>
        <authorList>
            <person name="Baker J."/>
            <person name="Riester C."/>
            <person name="Skinner B."/>
            <person name="Newell A."/>
            <person name="Swingley W."/>
            <person name="Madigan M."/>
            <person name="Jung D."/>
            <person name="Asao M."/>
            <person name="Chen M."/>
            <person name="Loughlin P."/>
            <person name="Pan H."/>
            <person name="Lin S."/>
            <person name="Li N."/>
            <person name="Shaw J."/>
            <person name="Prado M."/>
            <person name="Sherman C."/>
            <person name="Li X."/>
            <person name="Tang J."/>
            <person name="Blankenship R."/>
            <person name="Zhao T."/>
            <person name="Touchman J."/>
            <person name="Sattley M."/>
        </authorList>
    </citation>
    <scope>NUCLEOTIDE SEQUENCE [LARGE SCALE GENOMIC DNA]</scope>
    <source>
        <strain evidence="2 3">ANT.BR</strain>
    </source>
</reference>
<keyword evidence="3" id="KW-1185">Reference proteome</keyword>
<dbReference type="Pfam" id="PF13468">
    <property type="entry name" value="Glyoxalase_3"/>
    <property type="match status" value="1"/>
</dbReference>
<comment type="caution">
    <text evidence="2">The sequence shown here is derived from an EMBL/GenBank/DDBJ whole genome shotgun (WGS) entry which is preliminary data.</text>
</comment>
<sequence length="235" mass="24955">MKAQIDHLVIVARTLAQGVQWCEATLGITLGPGGDHPLYGTHNRLAKIATPAHPLAYLEIIAINPEAKKASETGAARWFDVDDAALQAAVAIAPRLVHFVAQTDDLQAGRNALKALGIDRGPAVHASRHSRKGVLQWQITVREDGQRLFDGALPSLIQWGKPDAAEPLRLHPRNTLPRSGVTLQSVAVTHPTAAKLQAAYEAIGLTGIALDTGPANITVILHTPKGPLTLQSQGV</sequence>
<proteinExistence type="predicted"/>
<accession>A0A1Q8Y9L5</accession>
<dbReference type="Gene3D" id="3.10.180.10">
    <property type="entry name" value="2,3-Dihydroxybiphenyl 1,2-Dioxygenase, domain 1"/>
    <property type="match status" value="1"/>
</dbReference>
<dbReference type="STRING" id="81479.RA876_14110"/>
<evidence type="ECO:0000313" key="2">
    <source>
        <dbReference type="EMBL" id="OLP04746.1"/>
    </source>
</evidence>
<feature type="domain" description="Glyoxalase-like" evidence="1">
    <location>
        <begin position="5"/>
        <end position="202"/>
    </location>
</feature>
<dbReference type="Proteomes" id="UP000185911">
    <property type="component" value="Unassembled WGS sequence"/>
</dbReference>
<name>A0A1Q8Y9L5_9BURK</name>
<dbReference type="InterPro" id="IPR025870">
    <property type="entry name" value="Glyoxalase-like_dom"/>
</dbReference>
<dbReference type="InterPro" id="IPR029068">
    <property type="entry name" value="Glyas_Bleomycin-R_OHBP_Dase"/>
</dbReference>
<evidence type="ECO:0000259" key="1">
    <source>
        <dbReference type="Pfam" id="PF13468"/>
    </source>
</evidence>
<dbReference type="EMBL" id="MSYM01000019">
    <property type="protein sequence ID" value="OLP04746.1"/>
    <property type="molecule type" value="Genomic_DNA"/>
</dbReference>
<evidence type="ECO:0000313" key="3">
    <source>
        <dbReference type="Proteomes" id="UP000185911"/>
    </source>
</evidence>